<dbReference type="InterPro" id="IPR004499">
    <property type="entry name" value="Pro-tRNA-ligase_IIa_arc-type"/>
</dbReference>
<evidence type="ECO:0000313" key="11">
    <source>
        <dbReference type="EMBL" id="QDV28016.1"/>
    </source>
</evidence>
<feature type="domain" description="Aminoacyl-transfer RNA synthetases class-II family profile" evidence="10">
    <location>
        <begin position="46"/>
        <end position="297"/>
    </location>
</feature>
<evidence type="ECO:0000256" key="8">
    <source>
        <dbReference type="ARBA" id="ARBA00060806"/>
    </source>
</evidence>
<evidence type="ECO:0000256" key="5">
    <source>
        <dbReference type="ARBA" id="ARBA00022917"/>
    </source>
</evidence>
<dbReference type="InterPro" id="IPR016061">
    <property type="entry name" value="Pro-tRNA_ligase_II_C"/>
</dbReference>
<evidence type="ECO:0000256" key="7">
    <source>
        <dbReference type="ARBA" id="ARBA00047671"/>
    </source>
</evidence>
<dbReference type="PROSITE" id="PS50862">
    <property type="entry name" value="AA_TRNA_LIGASE_II"/>
    <property type="match status" value="1"/>
</dbReference>
<dbReference type="KEGG" id="ahel:Q31a_64090"/>
<keyword evidence="1 9" id="KW-0963">Cytoplasm</keyword>
<dbReference type="InterPro" id="IPR002314">
    <property type="entry name" value="aa-tRNA-synt_IIb"/>
</dbReference>
<proteinExistence type="inferred from homology"/>
<dbReference type="InterPro" id="IPR045864">
    <property type="entry name" value="aa-tRNA-synth_II/BPL/LPL"/>
</dbReference>
<keyword evidence="6 9" id="KW-0030">Aminoacyl-tRNA synthetase</keyword>
<dbReference type="Gene3D" id="3.40.50.800">
    <property type="entry name" value="Anticodon-binding domain"/>
    <property type="match status" value="1"/>
</dbReference>
<dbReference type="SUPFAM" id="SSF64586">
    <property type="entry name" value="C-terminal domain of ProRS"/>
    <property type="match status" value="1"/>
</dbReference>
<organism evidence="11 12">
    <name type="scientific">Aureliella helgolandensis</name>
    <dbReference type="NCBI Taxonomy" id="2527968"/>
    <lineage>
        <taxon>Bacteria</taxon>
        <taxon>Pseudomonadati</taxon>
        <taxon>Planctomycetota</taxon>
        <taxon>Planctomycetia</taxon>
        <taxon>Pirellulales</taxon>
        <taxon>Pirellulaceae</taxon>
        <taxon>Aureliella</taxon>
    </lineage>
</organism>
<dbReference type="OrthoDB" id="9809052at2"/>
<evidence type="ECO:0000256" key="6">
    <source>
        <dbReference type="ARBA" id="ARBA00023146"/>
    </source>
</evidence>
<dbReference type="Gene3D" id="3.30.930.10">
    <property type="entry name" value="Bira Bifunctional Protein, Domain 2"/>
    <property type="match status" value="1"/>
</dbReference>
<dbReference type="AlphaFoldDB" id="A0A518GHF2"/>
<dbReference type="Pfam" id="PF03129">
    <property type="entry name" value="HGTP_anticodon"/>
    <property type="match status" value="1"/>
</dbReference>
<protein>
    <recommendedName>
        <fullName evidence="9">Proline--tRNA ligase</fullName>
        <ecNumber evidence="9">6.1.1.15</ecNumber>
    </recommendedName>
    <alternativeName>
        <fullName evidence="9">Prolyl-tRNA synthetase</fullName>
        <shortName evidence="9">ProRS</shortName>
    </alternativeName>
</protein>
<evidence type="ECO:0000313" key="12">
    <source>
        <dbReference type="Proteomes" id="UP000318017"/>
    </source>
</evidence>
<dbReference type="GO" id="GO:0004827">
    <property type="term" value="F:proline-tRNA ligase activity"/>
    <property type="evidence" value="ECO:0007669"/>
    <property type="project" value="UniProtKB-UniRule"/>
</dbReference>
<dbReference type="EC" id="6.1.1.15" evidence="9"/>
<dbReference type="CDD" id="cd00778">
    <property type="entry name" value="ProRS_core_arch_euk"/>
    <property type="match status" value="1"/>
</dbReference>
<evidence type="ECO:0000256" key="1">
    <source>
        <dbReference type="ARBA" id="ARBA00022490"/>
    </source>
</evidence>
<accession>A0A518GHF2</accession>
<dbReference type="RefSeq" id="WP_145086294.1">
    <property type="nucleotide sequence ID" value="NZ_CP036298.1"/>
</dbReference>
<dbReference type="NCBIfam" id="TIGR00408">
    <property type="entry name" value="proS_fam_I"/>
    <property type="match status" value="1"/>
</dbReference>
<keyword evidence="4 9" id="KW-0067">ATP-binding</keyword>
<reference evidence="11 12" key="1">
    <citation type="submission" date="2019-02" db="EMBL/GenBank/DDBJ databases">
        <title>Deep-cultivation of Planctomycetes and their phenomic and genomic characterization uncovers novel biology.</title>
        <authorList>
            <person name="Wiegand S."/>
            <person name="Jogler M."/>
            <person name="Boedeker C."/>
            <person name="Pinto D."/>
            <person name="Vollmers J."/>
            <person name="Rivas-Marin E."/>
            <person name="Kohn T."/>
            <person name="Peeters S.H."/>
            <person name="Heuer A."/>
            <person name="Rast P."/>
            <person name="Oberbeckmann S."/>
            <person name="Bunk B."/>
            <person name="Jeske O."/>
            <person name="Meyerdierks A."/>
            <person name="Storesund J.E."/>
            <person name="Kallscheuer N."/>
            <person name="Luecker S."/>
            <person name="Lage O.M."/>
            <person name="Pohl T."/>
            <person name="Merkel B.J."/>
            <person name="Hornburger P."/>
            <person name="Mueller R.-W."/>
            <person name="Bruemmer F."/>
            <person name="Labrenz M."/>
            <person name="Spormann A.M."/>
            <person name="Op den Camp H."/>
            <person name="Overmann J."/>
            <person name="Amann R."/>
            <person name="Jetten M.S.M."/>
            <person name="Mascher T."/>
            <person name="Medema M.H."/>
            <person name="Devos D.P."/>
            <person name="Kaster A.-K."/>
            <person name="Ovreas L."/>
            <person name="Rohde M."/>
            <person name="Galperin M.Y."/>
            <person name="Jogler C."/>
        </authorList>
    </citation>
    <scope>NUCLEOTIDE SEQUENCE [LARGE SCALE GENOMIC DNA]</scope>
    <source>
        <strain evidence="11 12">Q31a</strain>
    </source>
</reference>
<comment type="subcellular location">
    <subcellularLocation>
        <location evidence="9">Cytoplasm</location>
    </subcellularLocation>
</comment>
<dbReference type="InterPro" id="IPR036621">
    <property type="entry name" value="Anticodon-bd_dom_sf"/>
</dbReference>
<comment type="catalytic activity">
    <reaction evidence="7 9">
        <text>tRNA(Pro) + L-proline + ATP = L-prolyl-tRNA(Pro) + AMP + diphosphate</text>
        <dbReference type="Rhea" id="RHEA:14305"/>
        <dbReference type="Rhea" id="RHEA-COMP:9700"/>
        <dbReference type="Rhea" id="RHEA-COMP:9702"/>
        <dbReference type="ChEBI" id="CHEBI:30616"/>
        <dbReference type="ChEBI" id="CHEBI:33019"/>
        <dbReference type="ChEBI" id="CHEBI:60039"/>
        <dbReference type="ChEBI" id="CHEBI:78442"/>
        <dbReference type="ChEBI" id="CHEBI:78532"/>
        <dbReference type="ChEBI" id="CHEBI:456215"/>
        <dbReference type="EC" id="6.1.1.15"/>
    </reaction>
</comment>
<dbReference type="SUPFAM" id="SSF55681">
    <property type="entry name" value="Class II aaRS and biotin synthetases"/>
    <property type="match status" value="1"/>
</dbReference>
<dbReference type="InterPro" id="IPR004154">
    <property type="entry name" value="Anticodon-bd"/>
</dbReference>
<comment type="subunit">
    <text evidence="9">Homodimer.</text>
</comment>
<dbReference type="Pfam" id="PF09180">
    <property type="entry name" value="ProRS-C_1"/>
    <property type="match status" value="1"/>
</dbReference>
<dbReference type="GO" id="GO:0005737">
    <property type="term" value="C:cytoplasm"/>
    <property type="evidence" value="ECO:0007669"/>
    <property type="project" value="UniProtKB-SubCell"/>
</dbReference>
<comment type="function">
    <text evidence="9">Catalyzes the attachment of proline to tRNA(Pro) in a two-step reaction: proline is first activated by ATP to form Pro-AMP and then transferred to the acceptor end of tRNA(Pro).</text>
</comment>
<dbReference type="SUPFAM" id="SSF52954">
    <property type="entry name" value="Class II aaRS ABD-related"/>
    <property type="match status" value="1"/>
</dbReference>
<evidence type="ECO:0000259" key="10">
    <source>
        <dbReference type="PROSITE" id="PS50862"/>
    </source>
</evidence>
<dbReference type="Pfam" id="PF00587">
    <property type="entry name" value="tRNA-synt_2b"/>
    <property type="match status" value="1"/>
</dbReference>
<comment type="similarity">
    <text evidence="8 9">Belongs to the class-II aminoacyl-tRNA synthetase family. ProS type 3 subfamily.</text>
</comment>
<comment type="domain">
    <text evidence="9">Consists of three domains: the N-terminal catalytic domain, the anticodon-binding domain and the C-terminal extension.</text>
</comment>
<dbReference type="EMBL" id="CP036298">
    <property type="protein sequence ID" value="QDV28016.1"/>
    <property type="molecule type" value="Genomic_DNA"/>
</dbReference>
<dbReference type="HAMAP" id="MF_01571">
    <property type="entry name" value="Pro_tRNA_synth_type3"/>
    <property type="match status" value="1"/>
</dbReference>
<evidence type="ECO:0000256" key="4">
    <source>
        <dbReference type="ARBA" id="ARBA00022840"/>
    </source>
</evidence>
<gene>
    <name evidence="9 11" type="primary">proS</name>
    <name evidence="11" type="ORF">Q31a_64090</name>
</gene>
<dbReference type="GO" id="GO:0006433">
    <property type="term" value="P:prolyl-tRNA aminoacylation"/>
    <property type="evidence" value="ECO:0007669"/>
    <property type="project" value="UniProtKB-UniRule"/>
</dbReference>
<dbReference type="Gene3D" id="3.30.110.30">
    <property type="entry name" value="C-terminal domain of ProRS"/>
    <property type="match status" value="1"/>
</dbReference>
<dbReference type="GO" id="GO:0017101">
    <property type="term" value="C:aminoacyl-tRNA synthetase multienzyme complex"/>
    <property type="evidence" value="ECO:0007669"/>
    <property type="project" value="TreeGrafter"/>
</dbReference>
<evidence type="ECO:0000256" key="3">
    <source>
        <dbReference type="ARBA" id="ARBA00022741"/>
    </source>
</evidence>
<dbReference type="PANTHER" id="PTHR43382:SF2">
    <property type="entry name" value="BIFUNCTIONAL GLUTAMATE_PROLINE--TRNA LIGASE"/>
    <property type="match status" value="1"/>
</dbReference>
<evidence type="ECO:0000256" key="9">
    <source>
        <dbReference type="HAMAP-Rule" id="MF_01571"/>
    </source>
</evidence>
<dbReference type="GO" id="GO:0005524">
    <property type="term" value="F:ATP binding"/>
    <property type="evidence" value="ECO:0007669"/>
    <property type="project" value="UniProtKB-UniRule"/>
</dbReference>
<dbReference type="InterPro" id="IPR006195">
    <property type="entry name" value="aa-tRNA-synth_II"/>
</dbReference>
<dbReference type="PANTHER" id="PTHR43382">
    <property type="entry name" value="PROLYL-TRNA SYNTHETASE"/>
    <property type="match status" value="1"/>
</dbReference>
<dbReference type="Proteomes" id="UP000318017">
    <property type="component" value="Chromosome"/>
</dbReference>
<keyword evidence="5 9" id="KW-0648">Protein biosynthesis</keyword>
<sequence>MNKASKTAISPTRAEDYPEWYQQVIRHADLAENSPVRGCMVIKPWGYALWENMQRVLDKKFKETGHQNAYFPLFIPMSYLEKEAEHVEGFAKECAVVTHHRLEADPETGGLRPAGPLEEPLIVRPTSETIIGAMYAKWVQSYRDLPILINQWANVVRWEMRTRLFLRTAEFLWQEGHTVHATKEEAIEETYKMLDVYADFAENYMAVPVIKGEKTAGERFPGADITVSIEAMMQDRKALQAGTSHFLGQNFSRAQEIKFQDQNSEISYAWTTSWGVSTRLIGALIMTHSDDDGMVIPPKIAPAHAVILPIYRDETQRAEVLAYCQELKQELSKQAYAGRAIEVELDDRDLRGGEKKWYHVKRGVPLRIEVGPKDMAKDAVFLARRDTGKQESMGRADLLANLLSILDDMQANLLTRAKAMREEFTQEINSEAEFRKYFTPKNADNPEFHGGFAMCYFSSEEEVQPLLDELKVTIRCIPIDDNDTPGICFLTGKPAEKKGVFAKAY</sequence>
<dbReference type="InterPro" id="IPR017449">
    <property type="entry name" value="Pro-tRNA_synth_II"/>
</dbReference>
<keyword evidence="12" id="KW-1185">Reference proteome</keyword>
<dbReference type="FunFam" id="3.30.930.10:FF:000023">
    <property type="entry name" value="Proline--tRNA ligase"/>
    <property type="match status" value="1"/>
</dbReference>
<evidence type="ECO:0000256" key="2">
    <source>
        <dbReference type="ARBA" id="ARBA00022598"/>
    </source>
</evidence>
<dbReference type="SMART" id="SM00946">
    <property type="entry name" value="ProRS-C_1"/>
    <property type="match status" value="1"/>
</dbReference>
<dbReference type="InterPro" id="IPR033721">
    <property type="entry name" value="ProRS_core_arch_euk"/>
</dbReference>
<keyword evidence="2 9" id="KW-0436">Ligase</keyword>
<keyword evidence="3 9" id="KW-0547">Nucleotide-binding</keyword>
<name>A0A518GHF2_9BACT</name>